<dbReference type="GO" id="GO:0007268">
    <property type="term" value="P:chemical synaptic transmission"/>
    <property type="evidence" value="ECO:0007669"/>
    <property type="project" value="InterPro"/>
</dbReference>
<keyword evidence="1" id="KW-0175">Coiled coil</keyword>
<dbReference type="GO" id="GO:0007005">
    <property type="term" value="P:mitochondrion organization"/>
    <property type="evidence" value="ECO:0007669"/>
    <property type="project" value="InterPro"/>
</dbReference>
<accession>A0A8C4X0R1</accession>
<dbReference type="PANTHER" id="PTHR36170">
    <property type="entry name" value="CENTROSOMAL PROTEIN OF 89 KDA"/>
    <property type="match status" value="1"/>
</dbReference>
<dbReference type="GO" id="GO:0005814">
    <property type="term" value="C:centriole"/>
    <property type="evidence" value="ECO:0007669"/>
    <property type="project" value="InterPro"/>
</dbReference>
<feature type="region of interest" description="Disordered" evidence="2">
    <location>
        <begin position="195"/>
        <end position="230"/>
    </location>
</feature>
<reference evidence="3" key="2">
    <citation type="submission" date="2025-09" db="UniProtKB">
        <authorList>
            <consortium name="Ensembl"/>
        </authorList>
    </citation>
    <scope>IDENTIFICATION</scope>
</reference>
<evidence type="ECO:0000256" key="1">
    <source>
        <dbReference type="SAM" id="Coils"/>
    </source>
</evidence>
<dbReference type="GO" id="GO:0097539">
    <property type="term" value="C:ciliary transition fiber"/>
    <property type="evidence" value="ECO:0007669"/>
    <property type="project" value="TreeGrafter"/>
</dbReference>
<keyword evidence="4" id="KW-1185">Reference proteome</keyword>
<dbReference type="GO" id="GO:0045202">
    <property type="term" value="C:synapse"/>
    <property type="evidence" value="ECO:0007669"/>
    <property type="project" value="GOC"/>
</dbReference>
<reference evidence="3" key="1">
    <citation type="submission" date="2025-08" db="UniProtKB">
        <authorList>
            <consortium name="Ensembl"/>
        </authorList>
    </citation>
    <scope>IDENTIFICATION</scope>
</reference>
<dbReference type="GeneTree" id="ENSGT00390000018876"/>
<name>A0A8C4X0R1_EPTBU</name>
<proteinExistence type="predicted"/>
<dbReference type="PANTHER" id="PTHR36170:SF1">
    <property type="entry name" value="CENTROSOMAL PROTEIN OF 89 KDA"/>
    <property type="match status" value="1"/>
</dbReference>
<feature type="coiled-coil region" evidence="1">
    <location>
        <begin position="448"/>
        <end position="527"/>
    </location>
</feature>
<dbReference type="Proteomes" id="UP000694388">
    <property type="component" value="Unplaced"/>
</dbReference>
<evidence type="ECO:0000313" key="3">
    <source>
        <dbReference type="Ensembl" id="ENSEBUP00000024941.1"/>
    </source>
</evidence>
<feature type="coiled-coil region" evidence="1">
    <location>
        <begin position="314"/>
        <end position="348"/>
    </location>
</feature>
<dbReference type="Ensembl" id="ENSEBUT00000025517.1">
    <property type="protein sequence ID" value="ENSEBUP00000024941.1"/>
    <property type="gene ID" value="ENSEBUG00000015374.1"/>
</dbReference>
<feature type="compositionally biased region" description="Polar residues" evidence="2">
    <location>
        <begin position="216"/>
        <end position="230"/>
    </location>
</feature>
<sequence>MKRRQTWSHRHIAGGLLPAITIAPKAAVPLAPSPRSQDLPTEFPRSAISAAILMSSLTGQAHSLPSSSHARIRSHSLSSMGEGMEVDVHGLCRTGSLNSVVSRLSKNEDECNVTWAEHEEVEISTLTQDQHKAPNDATLHSESDEETGEEEENKGLDKRRVKRCQEFGVELGVAHECQEERMIHKGMLHNDRAKMQSLESESSDLTDVSPCEASSPAISPQPNSNLSPTGQQLKQGWTNQDLLEENRTLKLMVHRLSLELGHYRAQRGLNEEQDLYQGMFASDGAFPQWLADTRRLCPLVAVYEEGMLEKDEIVHNCEEQLSALRSKLQDLEKENQALSTQVIKLENAGGESKIIREQSLLVLDENELLMQRNDFQKNQLYELQTAHVKEVSHLREQLSQLQEDKRWLTVRLGETQSTPIPSKDEQQACGTPTNHTNDMLVVLCAELQRSLSVEREKHEREVLEMRNRLHTWEGEQLNGNKTAVKGSGLSSSSRLMEKELEFAEESNRRLRRRLAQARRDAEEARGEATLASQHLGILVAVSERTMMEKEYLLAMTRALEMEKEDILKLVFRGNVKLGKLHEKVQSYRARTAAALSELSSRAAEAEQGLAGHKGQFVHEVQQLRGLLGEKQGLVEALHGEKRRVEAELEVVWRAAMRQTKQLGPPAWPSTEPAGTMICPVLDDPPALRDSSSTNGCLYTA</sequence>
<protein>
    <submittedName>
        <fullName evidence="3">Uncharacterized protein</fullName>
    </submittedName>
</protein>
<evidence type="ECO:0000313" key="4">
    <source>
        <dbReference type="Proteomes" id="UP000694388"/>
    </source>
</evidence>
<feature type="region of interest" description="Disordered" evidence="2">
    <location>
        <begin position="122"/>
        <end position="157"/>
    </location>
</feature>
<feature type="compositionally biased region" description="Basic and acidic residues" evidence="2">
    <location>
        <begin position="129"/>
        <end position="142"/>
    </location>
</feature>
<feature type="compositionally biased region" description="Polar residues" evidence="2">
    <location>
        <begin position="197"/>
        <end position="206"/>
    </location>
</feature>
<dbReference type="GO" id="GO:0060271">
    <property type="term" value="P:cilium assembly"/>
    <property type="evidence" value="ECO:0007669"/>
    <property type="project" value="InterPro"/>
</dbReference>
<feature type="compositionally biased region" description="Acidic residues" evidence="2">
    <location>
        <begin position="143"/>
        <end position="152"/>
    </location>
</feature>
<organism evidence="3 4">
    <name type="scientific">Eptatretus burgeri</name>
    <name type="common">Inshore hagfish</name>
    <dbReference type="NCBI Taxonomy" id="7764"/>
    <lineage>
        <taxon>Eukaryota</taxon>
        <taxon>Metazoa</taxon>
        <taxon>Chordata</taxon>
        <taxon>Craniata</taxon>
        <taxon>Vertebrata</taxon>
        <taxon>Cyclostomata</taxon>
        <taxon>Myxini</taxon>
        <taxon>Myxiniformes</taxon>
        <taxon>Myxinidae</taxon>
        <taxon>Eptatretinae</taxon>
        <taxon>Eptatretus</taxon>
    </lineage>
</organism>
<dbReference type="AlphaFoldDB" id="A0A8C4X0R1"/>
<evidence type="ECO:0000256" key="2">
    <source>
        <dbReference type="SAM" id="MobiDB-lite"/>
    </source>
</evidence>
<dbReference type="InterPro" id="IPR033545">
    <property type="entry name" value="CEP89"/>
</dbReference>